<proteinExistence type="predicted"/>
<dbReference type="EMBL" id="AP009380">
    <property type="protein sequence ID" value="BAG32691.1"/>
    <property type="molecule type" value="Genomic_DNA"/>
</dbReference>
<feature type="region of interest" description="Disordered" evidence="1">
    <location>
        <begin position="1"/>
        <end position="20"/>
    </location>
</feature>
<protein>
    <submittedName>
        <fullName evidence="2">Uncharacterized protein</fullName>
    </submittedName>
</protein>
<accession>B2RH46</accession>
<dbReference type="AlphaFoldDB" id="B2RH46"/>
<name>B2RH46_PORG3</name>
<sequence length="90" mass="10090">MAFSSRKEISSRNSERSTDDTACLRMSENGVALWCKKNVFVQENQPFVDYLPYFCSKVIGTLSIGKNLCGSFSGEKQSIPDKTIMVNIKI</sequence>
<gene>
    <name evidence="2" type="ordered locus">PGN_0172</name>
</gene>
<dbReference type="BioCyc" id="PGIN431947:G1G2V-189-MONOMER"/>
<dbReference type="Proteomes" id="UP000008842">
    <property type="component" value="Chromosome"/>
</dbReference>
<evidence type="ECO:0000313" key="3">
    <source>
        <dbReference type="Proteomes" id="UP000008842"/>
    </source>
</evidence>
<evidence type="ECO:0000256" key="1">
    <source>
        <dbReference type="SAM" id="MobiDB-lite"/>
    </source>
</evidence>
<dbReference type="KEGG" id="pgn:PGN_0172"/>
<organism evidence="2 3">
    <name type="scientific">Porphyromonas gingivalis (strain ATCC 33277 / DSM 20709 / CIP 103683 / JCM 12257 / NCTC 11834 / 2561)</name>
    <dbReference type="NCBI Taxonomy" id="431947"/>
    <lineage>
        <taxon>Bacteria</taxon>
        <taxon>Pseudomonadati</taxon>
        <taxon>Bacteroidota</taxon>
        <taxon>Bacteroidia</taxon>
        <taxon>Bacteroidales</taxon>
        <taxon>Porphyromonadaceae</taxon>
        <taxon>Porphyromonas</taxon>
    </lineage>
</organism>
<evidence type="ECO:0000313" key="2">
    <source>
        <dbReference type="EMBL" id="BAG32691.1"/>
    </source>
</evidence>
<feature type="compositionally biased region" description="Basic and acidic residues" evidence="1">
    <location>
        <begin position="1"/>
        <end position="19"/>
    </location>
</feature>
<dbReference type="HOGENOM" id="CLU_188411_0_0_10"/>
<reference evidence="2 3" key="1">
    <citation type="journal article" date="2008" name="DNA Res.">
        <title>Determination of the genome sequence of Porphyromonas gingivalis strain ATCC 33277 and genomic comparison with strain W83 revealed extensive genome rearrangements in P. gingivalis.</title>
        <authorList>
            <person name="Naito M."/>
            <person name="Hirakawa H."/>
            <person name="Yamashita A."/>
            <person name="Ohara N."/>
            <person name="Shoji M."/>
            <person name="Yukitake H."/>
            <person name="Nakayama K."/>
            <person name="Toh H."/>
            <person name="Yoshimura F."/>
            <person name="Kuhara S."/>
            <person name="Hattori M."/>
            <person name="Hayashi T."/>
            <person name="Nakayama K."/>
        </authorList>
    </citation>
    <scope>NUCLEOTIDE SEQUENCE [LARGE SCALE GENOMIC DNA]</scope>
    <source>
        <strain evidence="3">ATCC 33277 / DSM 20709 / CIP 103683 / JCM 12257 / NCTC 11834 / 2561</strain>
    </source>
</reference>